<protein>
    <submittedName>
        <fullName evidence="5">WD repeat domain phosphoinositide-interacting protein 4-like protein</fullName>
    </submittedName>
</protein>
<keyword evidence="3" id="KW-0072">Autophagy</keyword>
<dbReference type="OrthoDB" id="1667587at2759"/>
<dbReference type="VEuPathDB" id="VectorBase:LDEU001842"/>
<evidence type="ECO:0000256" key="1">
    <source>
        <dbReference type="ARBA" id="ARBA00022574"/>
    </source>
</evidence>
<dbReference type="GO" id="GO:0005737">
    <property type="term" value="C:cytoplasm"/>
    <property type="evidence" value="ECO:0007669"/>
    <property type="project" value="UniProtKB-ARBA"/>
</dbReference>
<proteinExistence type="inferred from homology"/>
<keyword evidence="2" id="KW-0677">Repeat</keyword>
<dbReference type="AlphaFoldDB" id="A0A443SRP2"/>
<dbReference type="EMBL" id="NCKV01000596">
    <property type="protein sequence ID" value="RWS30198.1"/>
    <property type="molecule type" value="Genomic_DNA"/>
</dbReference>
<dbReference type="InterPro" id="IPR001680">
    <property type="entry name" value="WD40_rpt"/>
</dbReference>
<dbReference type="GO" id="GO:0006914">
    <property type="term" value="P:autophagy"/>
    <property type="evidence" value="ECO:0007669"/>
    <property type="project" value="UniProtKB-KW"/>
</dbReference>
<reference evidence="5 6" key="1">
    <citation type="journal article" date="2018" name="Gigascience">
        <title>Genomes of trombidid mites reveal novel predicted allergens and laterally-transferred genes associated with secondary metabolism.</title>
        <authorList>
            <person name="Dong X."/>
            <person name="Chaisiri K."/>
            <person name="Xia D."/>
            <person name="Armstrong S.D."/>
            <person name="Fang Y."/>
            <person name="Donnelly M.J."/>
            <person name="Kadowaki T."/>
            <person name="McGarry J.W."/>
            <person name="Darby A.C."/>
            <person name="Makepeace B.L."/>
        </authorList>
    </citation>
    <scope>NUCLEOTIDE SEQUENCE [LARGE SCALE GENOMIC DNA]</scope>
    <source>
        <strain evidence="5">UoL-UT</strain>
    </source>
</reference>
<name>A0A443SRP2_9ACAR</name>
<dbReference type="InterPro" id="IPR036322">
    <property type="entry name" value="WD40_repeat_dom_sf"/>
</dbReference>
<comment type="caution">
    <text evidence="5">The sequence shown here is derived from an EMBL/GenBank/DDBJ whole genome shotgun (WGS) entry which is preliminary data.</text>
</comment>
<dbReference type="STRING" id="299467.A0A443SRP2"/>
<dbReference type="InterPro" id="IPR048720">
    <property type="entry name" value="PROPPIN"/>
</dbReference>
<keyword evidence="6" id="KW-1185">Reference proteome</keyword>
<accession>A0A443SRP2</accession>
<keyword evidence="1" id="KW-0853">WD repeat</keyword>
<dbReference type="PANTHER" id="PTHR11227">
    <property type="entry name" value="WD-REPEAT PROTEIN INTERACTING WITH PHOSPHOINOSIDES WIPI -RELATED"/>
    <property type="match status" value="1"/>
</dbReference>
<evidence type="ECO:0000256" key="4">
    <source>
        <dbReference type="ARBA" id="ARBA00025740"/>
    </source>
</evidence>
<dbReference type="SMART" id="SM00320">
    <property type="entry name" value="WD40"/>
    <property type="match status" value="3"/>
</dbReference>
<comment type="similarity">
    <text evidence="4">Belongs to the WD repeat PROPPIN family.</text>
</comment>
<evidence type="ECO:0000256" key="2">
    <source>
        <dbReference type="ARBA" id="ARBA00022737"/>
    </source>
</evidence>
<dbReference type="Proteomes" id="UP000288716">
    <property type="component" value="Unassembled WGS sequence"/>
</dbReference>
<evidence type="ECO:0000313" key="5">
    <source>
        <dbReference type="EMBL" id="RWS30198.1"/>
    </source>
</evidence>
<dbReference type="Pfam" id="PF21032">
    <property type="entry name" value="PROPPIN"/>
    <property type="match status" value="1"/>
</dbReference>
<dbReference type="InterPro" id="IPR015943">
    <property type="entry name" value="WD40/YVTN_repeat-like_dom_sf"/>
</dbReference>
<evidence type="ECO:0000313" key="6">
    <source>
        <dbReference type="Proteomes" id="UP000288716"/>
    </source>
</evidence>
<dbReference type="Gene3D" id="2.130.10.10">
    <property type="entry name" value="YVTN repeat-like/Quinoprotein amine dehydrogenase"/>
    <property type="match status" value="1"/>
</dbReference>
<organism evidence="5 6">
    <name type="scientific">Leptotrombidium deliense</name>
    <dbReference type="NCBI Taxonomy" id="299467"/>
    <lineage>
        <taxon>Eukaryota</taxon>
        <taxon>Metazoa</taxon>
        <taxon>Ecdysozoa</taxon>
        <taxon>Arthropoda</taxon>
        <taxon>Chelicerata</taxon>
        <taxon>Arachnida</taxon>
        <taxon>Acari</taxon>
        <taxon>Acariformes</taxon>
        <taxon>Trombidiformes</taxon>
        <taxon>Prostigmata</taxon>
        <taxon>Anystina</taxon>
        <taxon>Parasitengona</taxon>
        <taxon>Trombiculoidea</taxon>
        <taxon>Trombiculidae</taxon>
        <taxon>Leptotrombidium</taxon>
    </lineage>
</organism>
<gene>
    <name evidence="5" type="ORF">B4U80_06356</name>
</gene>
<dbReference type="SUPFAM" id="SSF50978">
    <property type="entry name" value="WD40 repeat-like"/>
    <property type="match status" value="1"/>
</dbReference>
<evidence type="ECO:0000256" key="3">
    <source>
        <dbReference type="ARBA" id="ARBA00023006"/>
    </source>
</evidence>
<sequence length="350" mass="38873">MMSNERRDINALRFNQEKSLFTCAMDSGLRVYNLDPLAVKTCFDETEIGSIAFAEILHRTNLVALVAGGSKPKFADNTVLIWDDLKKQFVLEFTFSSQVVAVRLRRDRLFVAERTRIHVFSFPQNPKKLFTVETGDNPRGLCEVSLYNSSERQILVFPGHKIGTIQVTGLTATEPGVSATPINIVAHQSAIACITLNTQGTMVATASMKGTLIRIFDTLRRDQIAEFRRGADSATLYCINFSHDSDFLCVSSDKGTVHIFALKDTHLNRRSALSKVGIRVGNYGDSQFSLASFTVQAECACICAFGSKSTVYAVCVDGTFHKYAFNQDGNCTREAFEIYVDISEDEQLYS</sequence>